<dbReference type="InterPro" id="IPR003777">
    <property type="entry name" value="XdhC_CoxI"/>
</dbReference>
<name>A0A9X4BLE2_9GAMM</name>
<dbReference type="Pfam" id="PF13478">
    <property type="entry name" value="XdhC_C"/>
    <property type="match status" value="1"/>
</dbReference>
<dbReference type="Pfam" id="PF02625">
    <property type="entry name" value="XdhC_CoxI"/>
    <property type="match status" value="1"/>
</dbReference>
<evidence type="ECO:0000259" key="1">
    <source>
        <dbReference type="Pfam" id="PF02625"/>
    </source>
</evidence>
<dbReference type="InterPro" id="IPR052698">
    <property type="entry name" value="MoCofactor_Util/Proc"/>
</dbReference>
<dbReference type="EMBL" id="JAOVZO020000018">
    <property type="protein sequence ID" value="MDC8014159.1"/>
    <property type="molecule type" value="Genomic_DNA"/>
</dbReference>
<keyword evidence="4" id="KW-1185">Reference proteome</keyword>
<proteinExistence type="predicted"/>
<gene>
    <name evidence="3" type="ORF">OD750_016560</name>
</gene>
<reference evidence="3" key="1">
    <citation type="submission" date="2023-02" db="EMBL/GenBank/DDBJ databases">
        <title>Tahibacter soli sp. nov. isolated from soil.</title>
        <authorList>
            <person name="Baek J.H."/>
            <person name="Lee J.K."/>
            <person name="Choi D.G."/>
            <person name="Jeon C.O."/>
        </authorList>
    </citation>
    <scope>NUCLEOTIDE SEQUENCE</scope>
    <source>
        <strain evidence="3">BL</strain>
    </source>
</reference>
<evidence type="ECO:0000313" key="3">
    <source>
        <dbReference type="EMBL" id="MDC8014159.1"/>
    </source>
</evidence>
<dbReference type="InterPro" id="IPR027051">
    <property type="entry name" value="XdhC_Rossmann_dom"/>
</dbReference>
<feature type="domain" description="XdhC- CoxI" evidence="1">
    <location>
        <begin position="30"/>
        <end position="90"/>
    </location>
</feature>
<comment type="caution">
    <text evidence="3">The sequence shown here is derived from an EMBL/GenBank/DDBJ whole genome shotgun (WGS) entry which is preliminary data.</text>
</comment>
<dbReference type="Proteomes" id="UP001139971">
    <property type="component" value="Unassembled WGS sequence"/>
</dbReference>
<evidence type="ECO:0000259" key="2">
    <source>
        <dbReference type="Pfam" id="PF13478"/>
    </source>
</evidence>
<dbReference type="PANTHER" id="PTHR30388">
    <property type="entry name" value="ALDEHYDE OXIDOREDUCTASE MOLYBDENUM COFACTOR ASSEMBLY PROTEIN"/>
    <property type="match status" value="1"/>
</dbReference>
<organism evidence="3 4">
    <name type="scientific">Tahibacter soli</name>
    <dbReference type="NCBI Taxonomy" id="2983605"/>
    <lineage>
        <taxon>Bacteria</taxon>
        <taxon>Pseudomonadati</taxon>
        <taxon>Pseudomonadota</taxon>
        <taxon>Gammaproteobacteria</taxon>
        <taxon>Lysobacterales</taxon>
        <taxon>Rhodanobacteraceae</taxon>
        <taxon>Tahibacter</taxon>
    </lineage>
</organism>
<evidence type="ECO:0000313" key="4">
    <source>
        <dbReference type="Proteomes" id="UP001139971"/>
    </source>
</evidence>
<dbReference type="AlphaFoldDB" id="A0A9X4BLE2"/>
<dbReference type="RefSeq" id="WP_263541798.1">
    <property type="nucleotide sequence ID" value="NZ_JAOVZO020000018.1"/>
</dbReference>
<dbReference type="Gene3D" id="3.40.50.720">
    <property type="entry name" value="NAD(P)-binding Rossmann-like Domain"/>
    <property type="match status" value="1"/>
</dbReference>
<accession>A0A9X4BLE2</accession>
<sequence length="326" mass="33970">MSDGSIDTARAATERGGLRAVLAALPRGDARAVLAIVVATSGSTYRKPGALIVLGEGAREGWLSGGCLEAELELAGRETLAAGAPRRVSFNTQGDDDLVFGSASGCRGEIHLLLLPVDARAPLVEALRAFDAGGAALELELREDGAGRAALDGRRWQWSATFPSATSTAWSLRLAPPPRVLLLGAGPETATLVRYAQALGWRVDAVEQRGRWHDAVRFADSRSAAAPRDVAALAAGCDAAIVMSHHYSNDRDYLAALAQVDVAFVGLLGPPARRDALLAELGPDVGARLRPRLHAPVGLRLGGEGPEAIALAIVAGLQQHFATAHS</sequence>
<dbReference type="PANTHER" id="PTHR30388:SF6">
    <property type="entry name" value="XANTHINE DEHYDROGENASE SUBUNIT A-RELATED"/>
    <property type="match status" value="1"/>
</dbReference>
<protein>
    <submittedName>
        <fullName evidence="3">XdhC family protein</fullName>
    </submittedName>
</protein>
<feature type="domain" description="XdhC Rossmann" evidence="2">
    <location>
        <begin position="180"/>
        <end position="316"/>
    </location>
</feature>